<evidence type="ECO:0000256" key="11">
    <source>
        <dbReference type="ARBA" id="ARBA00023136"/>
    </source>
</evidence>
<dbReference type="Pfam" id="PF00535">
    <property type="entry name" value="Glycos_transf_2"/>
    <property type="match status" value="1"/>
</dbReference>
<dbReference type="OrthoDB" id="2369748at2"/>
<dbReference type="EMBL" id="BIFH01000037">
    <property type="protein sequence ID" value="GCE00148.1"/>
    <property type="molecule type" value="Genomic_DNA"/>
</dbReference>
<dbReference type="AlphaFoldDB" id="A0A401Z010"/>
<evidence type="ECO:0000313" key="14">
    <source>
        <dbReference type="EMBL" id="GCE00148.1"/>
    </source>
</evidence>
<dbReference type="CDD" id="cd04188">
    <property type="entry name" value="DPG_synthase"/>
    <property type="match status" value="1"/>
</dbReference>
<evidence type="ECO:0000256" key="10">
    <source>
        <dbReference type="ARBA" id="ARBA00022989"/>
    </source>
</evidence>
<comment type="caution">
    <text evidence="14">The sequence shown here is derived from an EMBL/GenBank/DDBJ whole genome shotgun (WGS) entry which is preliminary data.</text>
</comment>
<dbReference type="GO" id="GO:0006487">
    <property type="term" value="P:protein N-linked glycosylation"/>
    <property type="evidence" value="ECO:0007669"/>
    <property type="project" value="TreeGrafter"/>
</dbReference>
<proteinExistence type="inferred from homology"/>
<evidence type="ECO:0000256" key="3">
    <source>
        <dbReference type="ARBA" id="ARBA00006739"/>
    </source>
</evidence>
<keyword evidence="11" id="KW-0472">Membrane</keyword>
<dbReference type="Gene3D" id="3.90.550.10">
    <property type="entry name" value="Spore Coat Polysaccharide Biosynthesis Protein SpsA, Chain A"/>
    <property type="match status" value="1"/>
</dbReference>
<dbReference type="GO" id="GO:0004581">
    <property type="term" value="F:dolichyl-phosphate beta-glucosyltransferase activity"/>
    <property type="evidence" value="ECO:0007669"/>
    <property type="project" value="UniProtKB-EC"/>
</dbReference>
<feature type="domain" description="Glycosyltransferase 2-like" evidence="13">
    <location>
        <begin position="28"/>
        <end position="186"/>
    </location>
</feature>
<keyword evidence="15" id="KW-1185">Reference proteome</keyword>
<evidence type="ECO:0000256" key="5">
    <source>
        <dbReference type="ARBA" id="ARBA00022676"/>
    </source>
</evidence>
<evidence type="ECO:0000256" key="1">
    <source>
        <dbReference type="ARBA" id="ARBA00004389"/>
    </source>
</evidence>
<evidence type="ECO:0000256" key="12">
    <source>
        <dbReference type="ARBA" id="ARBA00045097"/>
    </source>
</evidence>
<organism evidence="14 15">
    <name type="scientific">Embleya hyalina</name>
    <dbReference type="NCBI Taxonomy" id="516124"/>
    <lineage>
        <taxon>Bacteria</taxon>
        <taxon>Bacillati</taxon>
        <taxon>Actinomycetota</taxon>
        <taxon>Actinomycetes</taxon>
        <taxon>Kitasatosporales</taxon>
        <taxon>Streptomycetaceae</taxon>
        <taxon>Embleya</taxon>
    </lineage>
</organism>
<comment type="subcellular location">
    <subcellularLocation>
        <location evidence="1">Endoplasmic reticulum membrane</location>
        <topology evidence="1">Single-pass membrane protein</topology>
    </subcellularLocation>
</comment>
<dbReference type="SUPFAM" id="SSF53448">
    <property type="entry name" value="Nucleotide-diphospho-sugar transferases"/>
    <property type="match status" value="1"/>
</dbReference>
<evidence type="ECO:0000313" key="15">
    <source>
        <dbReference type="Proteomes" id="UP000286931"/>
    </source>
</evidence>
<keyword evidence="6" id="KW-0808">Transferase</keyword>
<dbReference type="InterPro" id="IPR001173">
    <property type="entry name" value="Glyco_trans_2-like"/>
</dbReference>
<evidence type="ECO:0000256" key="7">
    <source>
        <dbReference type="ARBA" id="ARBA00022692"/>
    </source>
</evidence>
<keyword evidence="5" id="KW-0328">Glycosyltransferase</keyword>
<sequence>MWSTSHNAIPESGGHRGVKRTGCGIGLSVVIPVYNESRRLPGTLAAVVDHLREVGGDWELVVSDDGSTDDTYAGAAATARDEPRVRLVRHPVNRGKGHAVRVGVAATRGDRVLLCDADLATPIDELARLQAALDAGFDAAIGSRGPAFAVARPPVRRVLSDVGSRLIRAVALPGTVDTQCGFKLFRGDRARAAFARASVDGWAFDIEVLRLFLAFGWSFVEVPVAWTHQDGSKLRPGHCLEVLTDLARVRLRHGPVPAAARTPGTEALQMPLPPGRAA</sequence>
<evidence type="ECO:0000259" key="13">
    <source>
        <dbReference type="Pfam" id="PF00535"/>
    </source>
</evidence>
<protein>
    <recommendedName>
        <fullName evidence="4">dolichyl-phosphate beta-glucosyltransferase</fullName>
        <ecNumber evidence="4">2.4.1.117</ecNumber>
    </recommendedName>
</protein>
<evidence type="ECO:0000256" key="8">
    <source>
        <dbReference type="ARBA" id="ARBA00022824"/>
    </source>
</evidence>
<comment type="catalytic activity">
    <reaction evidence="12">
        <text>a di-trans,poly-cis-dolichyl phosphate + UDP-alpha-D-glucose = a di-trans,poly-cis-dolichyl beta-D-glucosyl phosphate + UDP</text>
        <dbReference type="Rhea" id="RHEA:15401"/>
        <dbReference type="Rhea" id="RHEA-COMP:19498"/>
        <dbReference type="Rhea" id="RHEA-COMP:19502"/>
        <dbReference type="ChEBI" id="CHEBI:57525"/>
        <dbReference type="ChEBI" id="CHEBI:57683"/>
        <dbReference type="ChEBI" id="CHEBI:58223"/>
        <dbReference type="ChEBI" id="CHEBI:58885"/>
        <dbReference type="EC" id="2.4.1.117"/>
    </reaction>
    <physiologicalReaction direction="left-to-right" evidence="12">
        <dbReference type="Rhea" id="RHEA:15402"/>
    </physiologicalReaction>
</comment>
<dbReference type="InterPro" id="IPR029044">
    <property type="entry name" value="Nucleotide-diphossugar_trans"/>
</dbReference>
<evidence type="ECO:0000256" key="6">
    <source>
        <dbReference type="ARBA" id="ARBA00022679"/>
    </source>
</evidence>
<evidence type="ECO:0000256" key="2">
    <source>
        <dbReference type="ARBA" id="ARBA00004922"/>
    </source>
</evidence>
<evidence type="ECO:0000256" key="4">
    <source>
        <dbReference type="ARBA" id="ARBA00012583"/>
    </source>
</evidence>
<dbReference type="PANTHER" id="PTHR10859">
    <property type="entry name" value="GLYCOSYL TRANSFERASE"/>
    <property type="match status" value="1"/>
</dbReference>
<keyword evidence="9" id="KW-0735">Signal-anchor</keyword>
<reference evidence="14 15" key="1">
    <citation type="submission" date="2018-12" db="EMBL/GenBank/DDBJ databases">
        <title>Draft genome sequence of Embleya hyalina NBRC 13850T.</title>
        <authorList>
            <person name="Komaki H."/>
            <person name="Hosoyama A."/>
            <person name="Kimura A."/>
            <person name="Ichikawa N."/>
            <person name="Tamura T."/>
        </authorList>
    </citation>
    <scope>NUCLEOTIDE SEQUENCE [LARGE SCALE GENOMIC DNA]</scope>
    <source>
        <strain evidence="14 15">NBRC 13850</strain>
    </source>
</reference>
<keyword evidence="10" id="KW-1133">Transmembrane helix</keyword>
<dbReference type="Proteomes" id="UP000286931">
    <property type="component" value="Unassembled WGS sequence"/>
</dbReference>
<keyword evidence="7" id="KW-0812">Transmembrane</keyword>
<accession>A0A401Z010</accession>
<gene>
    <name evidence="14" type="ORF">EHYA_07873</name>
</gene>
<dbReference type="InterPro" id="IPR035518">
    <property type="entry name" value="DPG_synthase"/>
</dbReference>
<name>A0A401Z010_9ACTN</name>
<dbReference type="EC" id="2.4.1.117" evidence="4"/>
<comment type="pathway">
    <text evidence="2">Protein modification; protein glycosylation.</text>
</comment>
<evidence type="ECO:0000256" key="9">
    <source>
        <dbReference type="ARBA" id="ARBA00022968"/>
    </source>
</evidence>
<dbReference type="PANTHER" id="PTHR10859:SF91">
    <property type="entry name" value="DOLICHYL-PHOSPHATE BETA-GLUCOSYLTRANSFERASE"/>
    <property type="match status" value="1"/>
</dbReference>
<comment type="similarity">
    <text evidence="3">Belongs to the glycosyltransferase 2 family.</text>
</comment>
<keyword evidence="8" id="KW-0256">Endoplasmic reticulum</keyword>